<dbReference type="Pfam" id="PF10483">
    <property type="entry name" value="Elong_Iki1"/>
    <property type="match status" value="1"/>
</dbReference>
<keyword evidence="8" id="KW-0539">Nucleus</keyword>
<evidence type="ECO:0000256" key="3">
    <source>
        <dbReference type="ARBA" id="ARBA00005043"/>
    </source>
</evidence>
<evidence type="ECO:0000256" key="2">
    <source>
        <dbReference type="ARBA" id="ARBA00004496"/>
    </source>
</evidence>
<evidence type="ECO:0000256" key="7">
    <source>
        <dbReference type="ARBA" id="ARBA00022694"/>
    </source>
</evidence>
<evidence type="ECO:0000256" key="5">
    <source>
        <dbReference type="ARBA" id="ARBA00020264"/>
    </source>
</evidence>
<organism evidence="9 10">
    <name type="scientific">Dothistroma septosporum (strain NZE10 / CBS 128990)</name>
    <name type="common">Red band needle blight fungus</name>
    <name type="synonym">Mycosphaerella pini</name>
    <dbReference type="NCBI Taxonomy" id="675120"/>
    <lineage>
        <taxon>Eukaryota</taxon>
        <taxon>Fungi</taxon>
        <taxon>Dikarya</taxon>
        <taxon>Ascomycota</taxon>
        <taxon>Pezizomycotina</taxon>
        <taxon>Dothideomycetes</taxon>
        <taxon>Dothideomycetidae</taxon>
        <taxon>Mycosphaerellales</taxon>
        <taxon>Mycosphaerellaceae</taxon>
        <taxon>Dothistroma</taxon>
    </lineage>
</organism>
<dbReference type="GO" id="GO:0005829">
    <property type="term" value="C:cytosol"/>
    <property type="evidence" value="ECO:0007669"/>
    <property type="project" value="TreeGrafter"/>
</dbReference>
<sequence>MAPVALQHRRTHNLLLISKLLNQRDAASPFTLVLDSLEQSGKPLVGEYLRRANVSRVQVIFVSFETLRKPESADVFIEAWKQNLSTWQMEIVQCLKNDPSQRKLLIFDTLNPLASTHSSSLAALLSSFIGPSNSLLALYHADVPVSSPQPRSENPYAPTAVTLLRYLATTIFTTHCLHHILAKKAARSRSHAEPAFGLESGIEGILQFFGANESDGIVLEMEHRRKSGRGVREWYFMPRHLLATAPVSQAGRLKETVTLLEDHPQYRTPEESAVAESEAEADTTFELGLTEKQRMDREGVVLPYFDAQKGGGNGGRILYDMGSEDDFDEEEDEI</sequence>
<dbReference type="CDD" id="cd19496">
    <property type="entry name" value="Elp5"/>
    <property type="match status" value="1"/>
</dbReference>
<dbReference type="eggNOG" id="ENOG502QQIZ">
    <property type="taxonomic scope" value="Eukaryota"/>
</dbReference>
<gene>
    <name evidence="9" type="ORF">DOTSEDRAFT_166018</name>
</gene>
<dbReference type="PANTHER" id="PTHR15641">
    <property type="entry name" value="ELONGATOR COMPLEX PROTEIN 5"/>
    <property type="match status" value="1"/>
</dbReference>
<evidence type="ECO:0000313" key="10">
    <source>
        <dbReference type="Proteomes" id="UP000016933"/>
    </source>
</evidence>
<proteinExistence type="inferred from homology"/>
<keyword evidence="7" id="KW-0819">tRNA processing</keyword>
<dbReference type="InterPro" id="IPR019519">
    <property type="entry name" value="Elp5"/>
</dbReference>
<dbReference type="HOGENOM" id="CLU_050414_0_0_1"/>
<evidence type="ECO:0000256" key="1">
    <source>
        <dbReference type="ARBA" id="ARBA00004123"/>
    </source>
</evidence>
<dbReference type="GO" id="GO:0033588">
    <property type="term" value="C:elongator holoenzyme complex"/>
    <property type="evidence" value="ECO:0007669"/>
    <property type="project" value="InterPro"/>
</dbReference>
<evidence type="ECO:0000256" key="4">
    <source>
        <dbReference type="ARBA" id="ARBA00009567"/>
    </source>
</evidence>
<comment type="similarity">
    <text evidence="4">Belongs to the ELP5 family.</text>
</comment>
<accession>N1PUY8</accession>
<dbReference type="Proteomes" id="UP000016933">
    <property type="component" value="Unassembled WGS sequence"/>
</dbReference>
<reference evidence="10" key="1">
    <citation type="journal article" date="2012" name="PLoS Genet.">
        <title>The genomes of the fungal plant pathogens Cladosporium fulvum and Dothistroma septosporum reveal adaptation to different hosts and lifestyles but also signatures of common ancestry.</title>
        <authorList>
            <person name="de Wit P.J.G.M."/>
            <person name="van der Burgt A."/>
            <person name="Oekmen B."/>
            <person name="Stergiopoulos I."/>
            <person name="Abd-Elsalam K.A."/>
            <person name="Aerts A.L."/>
            <person name="Bahkali A.H."/>
            <person name="Beenen H.G."/>
            <person name="Chettri P."/>
            <person name="Cox M.P."/>
            <person name="Datema E."/>
            <person name="de Vries R.P."/>
            <person name="Dhillon B."/>
            <person name="Ganley A.R."/>
            <person name="Griffiths S.A."/>
            <person name="Guo Y."/>
            <person name="Hamelin R.C."/>
            <person name="Henrissat B."/>
            <person name="Kabir M.S."/>
            <person name="Jashni M.K."/>
            <person name="Kema G."/>
            <person name="Klaubauf S."/>
            <person name="Lapidus A."/>
            <person name="Levasseur A."/>
            <person name="Lindquist E."/>
            <person name="Mehrabi R."/>
            <person name="Ohm R.A."/>
            <person name="Owen T.J."/>
            <person name="Salamov A."/>
            <person name="Schwelm A."/>
            <person name="Schijlen E."/>
            <person name="Sun H."/>
            <person name="van den Burg H.A."/>
            <person name="van Ham R.C.H.J."/>
            <person name="Zhang S."/>
            <person name="Goodwin S.B."/>
            <person name="Grigoriev I.V."/>
            <person name="Collemare J."/>
            <person name="Bradshaw R.E."/>
        </authorList>
    </citation>
    <scope>NUCLEOTIDE SEQUENCE [LARGE SCALE GENOMIC DNA]</scope>
    <source>
        <strain evidence="10">NZE10 / CBS 128990</strain>
    </source>
</reference>
<dbReference type="OMA" id="WEPESTF"/>
<dbReference type="OrthoDB" id="166907at2759"/>
<comment type="pathway">
    <text evidence="3">tRNA modification; 5-methoxycarbonylmethyl-2-thiouridine-tRNA biosynthesis.</text>
</comment>
<dbReference type="GO" id="GO:0000049">
    <property type="term" value="F:tRNA binding"/>
    <property type="evidence" value="ECO:0007669"/>
    <property type="project" value="TreeGrafter"/>
</dbReference>
<reference evidence="9 10" key="2">
    <citation type="journal article" date="2012" name="PLoS Pathog.">
        <title>Diverse lifestyles and strategies of plant pathogenesis encoded in the genomes of eighteen Dothideomycetes fungi.</title>
        <authorList>
            <person name="Ohm R.A."/>
            <person name="Feau N."/>
            <person name="Henrissat B."/>
            <person name="Schoch C.L."/>
            <person name="Horwitz B.A."/>
            <person name="Barry K.W."/>
            <person name="Condon B.J."/>
            <person name="Copeland A.C."/>
            <person name="Dhillon B."/>
            <person name="Glaser F."/>
            <person name="Hesse C.N."/>
            <person name="Kosti I."/>
            <person name="LaButti K."/>
            <person name="Lindquist E.A."/>
            <person name="Lucas S."/>
            <person name="Salamov A.A."/>
            <person name="Bradshaw R.E."/>
            <person name="Ciuffetti L."/>
            <person name="Hamelin R.C."/>
            <person name="Kema G.H.J."/>
            <person name="Lawrence C."/>
            <person name="Scott J.A."/>
            <person name="Spatafora J.W."/>
            <person name="Turgeon B.G."/>
            <person name="de Wit P.J.G.M."/>
            <person name="Zhong S."/>
            <person name="Goodwin S.B."/>
            <person name="Grigoriev I.V."/>
        </authorList>
    </citation>
    <scope>NUCLEOTIDE SEQUENCE [LARGE SCALE GENOMIC DNA]</scope>
    <source>
        <strain evidence="10">NZE10 / CBS 128990</strain>
    </source>
</reference>
<evidence type="ECO:0000313" key="9">
    <source>
        <dbReference type="EMBL" id="EME47182.1"/>
    </source>
</evidence>
<dbReference type="GO" id="GO:0002098">
    <property type="term" value="P:tRNA wobble uridine modification"/>
    <property type="evidence" value="ECO:0007669"/>
    <property type="project" value="InterPro"/>
</dbReference>
<keyword evidence="10" id="KW-1185">Reference proteome</keyword>
<dbReference type="PANTHER" id="PTHR15641:SF1">
    <property type="entry name" value="ELONGATOR COMPLEX PROTEIN 5"/>
    <property type="match status" value="1"/>
</dbReference>
<dbReference type="GO" id="GO:0005634">
    <property type="term" value="C:nucleus"/>
    <property type="evidence" value="ECO:0007669"/>
    <property type="project" value="UniProtKB-SubCell"/>
</dbReference>
<dbReference type="UniPathway" id="UPA00988"/>
<protein>
    <recommendedName>
        <fullName evidence="5">Elongator complex protein 5</fullName>
    </recommendedName>
</protein>
<dbReference type="InterPro" id="IPR027417">
    <property type="entry name" value="P-loop_NTPase"/>
</dbReference>
<dbReference type="STRING" id="675120.N1PUY8"/>
<dbReference type="Gene3D" id="3.40.50.300">
    <property type="entry name" value="P-loop containing nucleotide triphosphate hydrolases"/>
    <property type="match status" value="1"/>
</dbReference>
<dbReference type="AlphaFoldDB" id="N1PUY8"/>
<keyword evidence="6" id="KW-0963">Cytoplasm</keyword>
<name>N1PUY8_DOTSN</name>
<evidence type="ECO:0000256" key="8">
    <source>
        <dbReference type="ARBA" id="ARBA00023242"/>
    </source>
</evidence>
<comment type="subcellular location">
    <subcellularLocation>
        <location evidence="2">Cytoplasm</location>
    </subcellularLocation>
    <subcellularLocation>
        <location evidence="1">Nucleus</location>
    </subcellularLocation>
</comment>
<dbReference type="EMBL" id="KB446536">
    <property type="protein sequence ID" value="EME47182.1"/>
    <property type="molecule type" value="Genomic_DNA"/>
</dbReference>
<evidence type="ECO:0000256" key="6">
    <source>
        <dbReference type="ARBA" id="ARBA00022490"/>
    </source>
</evidence>